<evidence type="ECO:0000313" key="2">
    <source>
        <dbReference type="EMBL" id="QIG79087.1"/>
    </source>
</evidence>
<feature type="transmembrane region" description="Helical" evidence="1">
    <location>
        <begin position="5"/>
        <end position="25"/>
    </location>
</feature>
<gene>
    <name evidence="2" type="ORF">G5C33_04330</name>
</gene>
<accession>A0A6G6Y2Q6</accession>
<protein>
    <submittedName>
        <fullName evidence="2">Uncharacterized protein</fullName>
    </submittedName>
</protein>
<evidence type="ECO:0000313" key="3">
    <source>
        <dbReference type="Proteomes" id="UP000501568"/>
    </source>
</evidence>
<name>A0A6G6Y2Q6_9SPHN</name>
<sequence length="163" mass="17552">MQEKLWAWGGGLATFALAGLAYLSVGQIYSGAKAIDLIGQLTQSALYFGSAIATSSATTLALMLTLIGMAHRSEAEFDDDFYRNIYHIAVLATGTLAGAVLLLLMLTMPVGEFDGLSSFWFIWLYRVLFAMVGLLSALLVATVMLVFMTIRRVITGITPTDAV</sequence>
<keyword evidence="1" id="KW-1133">Transmembrane helix</keyword>
<feature type="transmembrane region" description="Helical" evidence="1">
    <location>
        <begin position="45"/>
        <end position="67"/>
    </location>
</feature>
<dbReference type="EMBL" id="CP049109">
    <property type="protein sequence ID" value="QIG79087.1"/>
    <property type="molecule type" value="Genomic_DNA"/>
</dbReference>
<evidence type="ECO:0000256" key="1">
    <source>
        <dbReference type="SAM" id="Phobius"/>
    </source>
</evidence>
<proteinExistence type="predicted"/>
<dbReference type="KEGG" id="spzr:G5C33_04330"/>
<feature type="transmembrane region" description="Helical" evidence="1">
    <location>
        <begin position="88"/>
        <end position="108"/>
    </location>
</feature>
<reference evidence="2 3" key="1">
    <citation type="submission" date="2020-02" db="EMBL/GenBank/DDBJ databases">
        <authorList>
            <person name="Zheng R.K."/>
            <person name="Sun C.M."/>
        </authorList>
    </citation>
    <scope>NUCLEOTIDE SEQUENCE [LARGE SCALE GENOMIC DNA]</scope>
    <source>
        <strain evidence="3">zrk23</strain>
    </source>
</reference>
<keyword evidence="1" id="KW-0812">Transmembrane</keyword>
<feature type="transmembrane region" description="Helical" evidence="1">
    <location>
        <begin position="120"/>
        <end position="147"/>
    </location>
</feature>
<organism evidence="2 3">
    <name type="scientific">Stakelama tenebrarum</name>
    <dbReference type="NCBI Taxonomy" id="2711215"/>
    <lineage>
        <taxon>Bacteria</taxon>
        <taxon>Pseudomonadati</taxon>
        <taxon>Pseudomonadota</taxon>
        <taxon>Alphaproteobacteria</taxon>
        <taxon>Sphingomonadales</taxon>
        <taxon>Sphingomonadaceae</taxon>
        <taxon>Stakelama</taxon>
    </lineage>
</organism>
<dbReference type="Proteomes" id="UP000501568">
    <property type="component" value="Chromosome"/>
</dbReference>
<keyword evidence="1" id="KW-0472">Membrane</keyword>
<keyword evidence="3" id="KW-1185">Reference proteome</keyword>
<dbReference type="RefSeq" id="WP_165326088.1">
    <property type="nucleotide sequence ID" value="NZ_CP049109.1"/>
</dbReference>
<dbReference type="AlphaFoldDB" id="A0A6G6Y2Q6"/>